<dbReference type="RefSeq" id="WP_123657817.1">
    <property type="nucleotide sequence ID" value="NZ_AYKG01000015.1"/>
</dbReference>
<dbReference type="GO" id="GO:0046872">
    <property type="term" value="F:metal ion binding"/>
    <property type="evidence" value="ECO:0007669"/>
    <property type="project" value="UniProtKB-UniRule"/>
</dbReference>
<evidence type="ECO:0000256" key="7">
    <source>
        <dbReference type="ARBA" id="ARBA00022723"/>
    </source>
</evidence>
<proteinExistence type="inferred from homology"/>
<evidence type="ECO:0000313" key="14">
    <source>
        <dbReference type="Proteomes" id="UP000285310"/>
    </source>
</evidence>
<comment type="catalytic activity">
    <reaction evidence="1 11">
        <text>3-deoxy-alpha-D-manno-2-octulosonate-8-phosphate + H2O = 3-deoxy-alpha-D-manno-oct-2-ulosonate + phosphate</text>
        <dbReference type="Rhea" id="RHEA:11500"/>
        <dbReference type="ChEBI" id="CHEBI:15377"/>
        <dbReference type="ChEBI" id="CHEBI:43474"/>
        <dbReference type="ChEBI" id="CHEBI:85985"/>
        <dbReference type="ChEBI" id="CHEBI:85986"/>
        <dbReference type="EC" id="3.1.3.45"/>
    </reaction>
</comment>
<name>A0A423PUX9_9GAMM</name>
<evidence type="ECO:0000256" key="6">
    <source>
        <dbReference type="ARBA" id="ARBA00020092"/>
    </source>
</evidence>
<evidence type="ECO:0000256" key="3">
    <source>
        <dbReference type="ARBA" id="ARBA00005893"/>
    </source>
</evidence>
<evidence type="ECO:0000256" key="9">
    <source>
        <dbReference type="ARBA" id="ARBA00022842"/>
    </source>
</evidence>
<keyword evidence="9 11" id="KW-0460">Magnesium</keyword>
<dbReference type="Gene3D" id="3.40.50.1000">
    <property type="entry name" value="HAD superfamily/HAD-like"/>
    <property type="match status" value="1"/>
</dbReference>
<evidence type="ECO:0000256" key="2">
    <source>
        <dbReference type="ARBA" id="ARBA00001946"/>
    </source>
</evidence>
<dbReference type="SFLD" id="SFLDG01136">
    <property type="entry name" value="C1.6:_Phosphoserine_Phosphatas"/>
    <property type="match status" value="1"/>
</dbReference>
<keyword evidence="11" id="KW-0448">Lipopolysaccharide biosynthesis</keyword>
<dbReference type="EMBL" id="AYKG01000015">
    <property type="protein sequence ID" value="ROO29398.1"/>
    <property type="molecule type" value="Genomic_DNA"/>
</dbReference>
<dbReference type="InterPro" id="IPR036412">
    <property type="entry name" value="HAD-like_sf"/>
</dbReference>
<dbReference type="EC" id="3.1.3.45" evidence="5 11"/>
<keyword evidence="8 11" id="KW-0378">Hydrolase</keyword>
<protein>
    <recommendedName>
        <fullName evidence="6 11">3-deoxy-D-manno-octulosonate 8-phosphate phosphatase KdsC</fullName>
        <ecNumber evidence="5 11">3.1.3.45</ecNumber>
    </recommendedName>
    <alternativeName>
        <fullName evidence="10 11">KDO 8-P phosphatase</fullName>
    </alternativeName>
</protein>
<dbReference type="SFLD" id="SFLDS00003">
    <property type="entry name" value="Haloacid_Dehalogenase"/>
    <property type="match status" value="1"/>
</dbReference>
<dbReference type="OrthoDB" id="9805604at2"/>
<comment type="cofactor">
    <cofactor evidence="2 11 12">
        <name>Mg(2+)</name>
        <dbReference type="ChEBI" id="CHEBI:18420"/>
    </cofactor>
</comment>
<feature type="binding site" evidence="12">
    <location>
        <position position="28"/>
    </location>
    <ligand>
        <name>substrate</name>
    </ligand>
</feature>
<evidence type="ECO:0000313" key="13">
    <source>
        <dbReference type="EMBL" id="ROO29398.1"/>
    </source>
</evidence>
<dbReference type="InParanoid" id="A0A423PUX9"/>
<dbReference type="CDD" id="cd01630">
    <property type="entry name" value="HAD_KDO-like"/>
    <property type="match status" value="1"/>
</dbReference>
<dbReference type="PANTHER" id="PTHR21485:SF3">
    <property type="entry name" value="N-ACYLNEURAMINATE CYTIDYLYLTRANSFERASE"/>
    <property type="match status" value="1"/>
</dbReference>
<organism evidence="13 14">
    <name type="scientific">Salinisphaera japonica YTM-1</name>
    <dbReference type="NCBI Taxonomy" id="1209778"/>
    <lineage>
        <taxon>Bacteria</taxon>
        <taxon>Pseudomonadati</taxon>
        <taxon>Pseudomonadota</taxon>
        <taxon>Gammaproteobacteria</taxon>
        <taxon>Salinisphaerales</taxon>
        <taxon>Salinisphaeraceae</taxon>
        <taxon>Salinisphaera</taxon>
    </lineage>
</organism>
<dbReference type="Proteomes" id="UP000285310">
    <property type="component" value="Unassembled WGS sequence"/>
</dbReference>
<keyword evidence="7 11" id="KW-0479">Metal-binding</keyword>
<evidence type="ECO:0000256" key="4">
    <source>
        <dbReference type="ARBA" id="ARBA00011881"/>
    </source>
</evidence>
<comment type="caution">
    <text evidence="13">The sequence shown here is derived from an EMBL/GenBank/DDBJ whole genome shotgun (WGS) entry which is preliminary data.</text>
</comment>
<evidence type="ECO:0000256" key="8">
    <source>
        <dbReference type="ARBA" id="ARBA00022801"/>
    </source>
</evidence>
<comment type="similarity">
    <text evidence="3 11">Belongs to the KdsC family.</text>
</comment>
<dbReference type="InterPro" id="IPR050793">
    <property type="entry name" value="CMP-NeuNAc_synthase"/>
</dbReference>
<evidence type="ECO:0000256" key="5">
    <source>
        <dbReference type="ARBA" id="ARBA00013066"/>
    </source>
</evidence>
<dbReference type="InterPro" id="IPR023214">
    <property type="entry name" value="HAD_sf"/>
</dbReference>
<dbReference type="GO" id="GO:0009103">
    <property type="term" value="P:lipopolysaccharide biosynthetic process"/>
    <property type="evidence" value="ECO:0007669"/>
    <property type="project" value="UniProtKB-UniRule"/>
</dbReference>
<evidence type="ECO:0000256" key="11">
    <source>
        <dbReference type="PIRNR" id="PIRNR006118"/>
    </source>
</evidence>
<reference evidence="13 14" key="1">
    <citation type="submission" date="2013-10" db="EMBL/GenBank/DDBJ databases">
        <title>Salinisphaera japonica YTM-1 Genome Sequencing.</title>
        <authorList>
            <person name="Lai Q."/>
            <person name="Li C."/>
            <person name="Shao Z."/>
        </authorList>
    </citation>
    <scope>NUCLEOTIDE SEQUENCE [LARGE SCALE GENOMIC DNA]</scope>
    <source>
        <strain evidence="13 14">YTM-1</strain>
    </source>
</reference>
<gene>
    <name evidence="13" type="ORF">SAJA_06440</name>
</gene>
<dbReference type="GO" id="GO:0008781">
    <property type="term" value="F:N-acylneuraminate cytidylyltransferase activity"/>
    <property type="evidence" value="ECO:0007669"/>
    <property type="project" value="TreeGrafter"/>
</dbReference>
<dbReference type="FunCoup" id="A0A423PUX9">
    <property type="interactions" value="271"/>
</dbReference>
<accession>A0A423PUX9</accession>
<feature type="binding site" evidence="12">
    <location>
        <position position="119"/>
    </location>
    <ligand>
        <name>Mg(2+)</name>
        <dbReference type="ChEBI" id="CHEBI:18420"/>
    </ligand>
</feature>
<feature type="binding site" evidence="12">
    <location>
        <position position="26"/>
    </location>
    <ligand>
        <name>Mg(2+)</name>
        <dbReference type="ChEBI" id="CHEBI:18420"/>
    </ligand>
</feature>
<dbReference type="PANTHER" id="PTHR21485">
    <property type="entry name" value="HAD SUPERFAMILY MEMBERS CMAS AND KDSC"/>
    <property type="match status" value="1"/>
</dbReference>
<keyword evidence="14" id="KW-1185">Reference proteome</keyword>
<dbReference type="FunFam" id="3.40.50.1000:FF:000029">
    <property type="entry name" value="3-deoxy-D-manno-octulosonate 8-phosphate phosphatase KdsC"/>
    <property type="match status" value="1"/>
</dbReference>
<sequence>MTFLDSDNGAHDIQTRAAAIRLAVFDVDGVMTDGRLYLDAHGGEIKTMHVRDGLGLKRLQAAGIEIAVISGRPSEAVARRMAELGIERVHLACQDKAGALAGIRDALGLAPRDIAVMGDDLPDLALADSLTGGPGLLLAVADAVVELRRAADWISAAPGGAGAVREACELLIGARAAGRS</sequence>
<evidence type="ECO:0000256" key="10">
    <source>
        <dbReference type="ARBA" id="ARBA00031051"/>
    </source>
</evidence>
<dbReference type="PIRSF" id="PIRSF006118">
    <property type="entry name" value="KDO8-P_Ptase"/>
    <property type="match status" value="1"/>
</dbReference>
<dbReference type="NCBIfam" id="TIGR01670">
    <property type="entry name" value="KdsC-phosphatas"/>
    <property type="match status" value="1"/>
</dbReference>
<dbReference type="InterPro" id="IPR010023">
    <property type="entry name" value="KdsC_fam"/>
</dbReference>
<dbReference type="SUPFAM" id="SSF56784">
    <property type="entry name" value="HAD-like"/>
    <property type="match status" value="1"/>
</dbReference>
<dbReference type="AlphaFoldDB" id="A0A423PUX9"/>
<dbReference type="SFLD" id="SFLDG01138">
    <property type="entry name" value="C1.6.2:_Deoxy-d-mannose-octulo"/>
    <property type="match status" value="1"/>
</dbReference>
<evidence type="ECO:0000256" key="1">
    <source>
        <dbReference type="ARBA" id="ARBA00000898"/>
    </source>
</evidence>
<dbReference type="GO" id="GO:0019143">
    <property type="term" value="F:3-deoxy-manno-octulosonate-8-phosphatase activity"/>
    <property type="evidence" value="ECO:0007669"/>
    <property type="project" value="UniProtKB-UniRule"/>
</dbReference>
<comment type="subunit">
    <text evidence="4 11">Homotetramer.</text>
</comment>
<evidence type="ECO:0000256" key="12">
    <source>
        <dbReference type="PIRSR" id="PIRSR006118-2"/>
    </source>
</evidence>
<comment type="function">
    <text evidence="11">Catalyzes the hydrolysis of 3-deoxy-D-manno-octulosonate 8-phosphate (KDO 8-P) to 3-deoxy-D-manno-octulosonate (KDO) and inorganic phosphate.</text>
</comment>